<evidence type="ECO:0000256" key="3">
    <source>
        <dbReference type="ARBA" id="ARBA00023125"/>
    </source>
</evidence>
<organism evidence="6 7">
    <name type="scientific">Vagococcus bubulae</name>
    <dbReference type="NCBI Taxonomy" id="1977868"/>
    <lineage>
        <taxon>Bacteria</taxon>
        <taxon>Bacillati</taxon>
        <taxon>Bacillota</taxon>
        <taxon>Bacilli</taxon>
        <taxon>Lactobacillales</taxon>
        <taxon>Enterococcaceae</taxon>
        <taxon>Vagococcus</taxon>
    </lineage>
</organism>
<dbReference type="Proteomes" id="UP000288490">
    <property type="component" value="Unassembled WGS sequence"/>
</dbReference>
<keyword evidence="4" id="KW-0804">Transcription</keyword>
<dbReference type="CDD" id="cd06291">
    <property type="entry name" value="PBP1_Qymf-like"/>
    <property type="match status" value="1"/>
</dbReference>
<dbReference type="CDD" id="cd01392">
    <property type="entry name" value="HTH_LacI"/>
    <property type="match status" value="1"/>
</dbReference>
<protein>
    <submittedName>
        <fullName evidence="6">LacI family transcriptional regulator</fullName>
    </submittedName>
</protein>
<keyword evidence="7" id="KW-1185">Reference proteome</keyword>
<dbReference type="GO" id="GO:0000976">
    <property type="term" value="F:transcription cis-regulatory region binding"/>
    <property type="evidence" value="ECO:0007669"/>
    <property type="project" value="TreeGrafter"/>
</dbReference>
<dbReference type="EMBL" id="NGJT01000003">
    <property type="protein sequence ID" value="RST95555.1"/>
    <property type="molecule type" value="Genomic_DNA"/>
</dbReference>
<dbReference type="PANTHER" id="PTHR30146">
    <property type="entry name" value="LACI-RELATED TRANSCRIPTIONAL REPRESSOR"/>
    <property type="match status" value="1"/>
</dbReference>
<evidence type="ECO:0000259" key="5">
    <source>
        <dbReference type="PROSITE" id="PS50932"/>
    </source>
</evidence>
<name>A0A429ZPE6_9ENTE</name>
<keyword evidence="3" id="KW-0238">DNA-binding</keyword>
<dbReference type="Gene3D" id="1.10.260.40">
    <property type="entry name" value="lambda repressor-like DNA-binding domains"/>
    <property type="match status" value="1"/>
</dbReference>
<dbReference type="InterPro" id="IPR000843">
    <property type="entry name" value="HTH_LacI"/>
</dbReference>
<dbReference type="InterPro" id="IPR010982">
    <property type="entry name" value="Lambda_DNA-bd_dom_sf"/>
</dbReference>
<evidence type="ECO:0000313" key="7">
    <source>
        <dbReference type="Proteomes" id="UP000288490"/>
    </source>
</evidence>
<evidence type="ECO:0000256" key="1">
    <source>
        <dbReference type="ARBA" id="ARBA00022491"/>
    </source>
</evidence>
<dbReference type="PROSITE" id="PS50932">
    <property type="entry name" value="HTH_LACI_2"/>
    <property type="match status" value="1"/>
</dbReference>
<evidence type="ECO:0000313" key="6">
    <source>
        <dbReference type="EMBL" id="RST95555.1"/>
    </source>
</evidence>
<dbReference type="AlphaFoldDB" id="A0A429ZPE6"/>
<dbReference type="Pfam" id="PF13377">
    <property type="entry name" value="Peripla_BP_3"/>
    <property type="match status" value="1"/>
</dbReference>
<dbReference type="InterPro" id="IPR028082">
    <property type="entry name" value="Peripla_BP_I"/>
</dbReference>
<accession>A0A429ZPE6</accession>
<keyword evidence="2" id="KW-0805">Transcription regulation</keyword>
<dbReference type="Gene3D" id="3.40.50.2300">
    <property type="match status" value="2"/>
</dbReference>
<dbReference type="GO" id="GO:0003700">
    <property type="term" value="F:DNA-binding transcription factor activity"/>
    <property type="evidence" value="ECO:0007669"/>
    <property type="project" value="TreeGrafter"/>
</dbReference>
<dbReference type="PANTHER" id="PTHR30146:SF95">
    <property type="entry name" value="RIBOSE OPERON REPRESSOR"/>
    <property type="match status" value="1"/>
</dbReference>
<dbReference type="SUPFAM" id="SSF53822">
    <property type="entry name" value="Periplasmic binding protein-like I"/>
    <property type="match status" value="1"/>
</dbReference>
<dbReference type="SUPFAM" id="SSF47413">
    <property type="entry name" value="lambda repressor-like DNA-binding domains"/>
    <property type="match status" value="1"/>
</dbReference>
<reference evidence="6 7" key="1">
    <citation type="submission" date="2017-05" db="EMBL/GenBank/DDBJ databases">
        <title>Vagococcus spp. assemblies.</title>
        <authorList>
            <person name="Gulvik C.A."/>
        </authorList>
    </citation>
    <scope>NUCLEOTIDE SEQUENCE [LARGE SCALE GENOMIC DNA]</scope>
    <source>
        <strain evidence="6 7">SS1994</strain>
    </source>
</reference>
<dbReference type="SMART" id="SM00354">
    <property type="entry name" value="HTH_LACI"/>
    <property type="match status" value="1"/>
</dbReference>
<sequence length="331" mass="37521">MRPKLEDVAKHANVSKTTVSRVLNNRGYLSQKTIDKVNQAIEELNYQPNVVARQLYNKKTNIIGLLFPTVANPFFGELAEALEKKLYEKGYKVLIGNSMNDSKKESDYLNQLLSEQVDGLIVGTHNQGIQEYKYENLPIVAIDRVMNEDIPVIESDNYQGGKLATKVLIDHGAKNIIHTNGPIELETPAKRRRLAYEETMKAHDLIPNTVTLDFNISYQEKKKIFYDLFESYPGIDGIFASNDMDAALILQVAKEKNIRVPEDLLLVGYDGTLMTRSILPDLTTIIQPIDEMAEMAITILMKRMDKKETEKEYILPVTLWQGNTSKKTPAN</sequence>
<dbReference type="OrthoDB" id="9796186at2"/>
<gene>
    <name evidence="6" type="ORF">CBF36_02405</name>
</gene>
<dbReference type="RefSeq" id="WP_125956304.1">
    <property type="nucleotide sequence ID" value="NZ_JAQEJV010000003.1"/>
</dbReference>
<keyword evidence="1" id="KW-0678">Repressor</keyword>
<dbReference type="Pfam" id="PF00356">
    <property type="entry name" value="LacI"/>
    <property type="match status" value="1"/>
</dbReference>
<dbReference type="InterPro" id="IPR046335">
    <property type="entry name" value="LacI/GalR-like_sensor"/>
</dbReference>
<evidence type="ECO:0000256" key="2">
    <source>
        <dbReference type="ARBA" id="ARBA00023015"/>
    </source>
</evidence>
<feature type="domain" description="HTH lacI-type" evidence="5">
    <location>
        <begin position="3"/>
        <end position="57"/>
    </location>
</feature>
<proteinExistence type="predicted"/>
<evidence type="ECO:0000256" key="4">
    <source>
        <dbReference type="ARBA" id="ARBA00023163"/>
    </source>
</evidence>
<dbReference type="PROSITE" id="PS00356">
    <property type="entry name" value="HTH_LACI_1"/>
    <property type="match status" value="1"/>
</dbReference>
<comment type="caution">
    <text evidence="6">The sequence shown here is derived from an EMBL/GenBank/DDBJ whole genome shotgun (WGS) entry which is preliminary data.</text>
</comment>